<name>A0ABR0ELK9_ZASCE</name>
<feature type="region of interest" description="Disordered" evidence="1">
    <location>
        <begin position="26"/>
        <end position="118"/>
    </location>
</feature>
<reference evidence="2 3" key="1">
    <citation type="journal article" date="2023" name="G3 (Bethesda)">
        <title>A chromosome-level genome assembly of Zasmidium syzygii isolated from banana leaves.</title>
        <authorList>
            <person name="van Westerhoven A.C."/>
            <person name="Mehrabi R."/>
            <person name="Talebi R."/>
            <person name="Steentjes M.B.F."/>
            <person name="Corcolon B."/>
            <person name="Chong P.A."/>
            <person name="Kema G.H.J."/>
            <person name="Seidl M.F."/>
        </authorList>
    </citation>
    <scope>NUCLEOTIDE SEQUENCE [LARGE SCALE GENOMIC DNA]</scope>
    <source>
        <strain evidence="2 3">P124</strain>
    </source>
</reference>
<organism evidence="2 3">
    <name type="scientific">Zasmidium cellare</name>
    <name type="common">Wine cellar mold</name>
    <name type="synonym">Racodium cellare</name>
    <dbReference type="NCBI Taxonomy" id="395010"/>
    <lineage>
        <taxon>Eukaryota</taxon>
        <taxon>Fungi</taxon>
        <taxon>Dikarya</taxon>
        <taxon>Ascomycota</taxon>
        <taxon>Pezizomycotina</taxon>
        <taxon>Dothideomycetes</taxon>
        <taxon>Dothideomycetidae</taxon>
        <taxon>Mycosphaerellales</taxon>
        <taxon>Mycosphaerellaceae</taxon>
        <taxon>Zasmidium</taxon>
    </lineage>
</organism>
<dbReference type="EMBL" id="JAXOVC010000005">
    <property type="protein sequence ID" value="KAK4502018.1"/>
    <property type="molecule type" value="Genomic_DNA"/>
</dbReference>
<evidence type="ECO:0000256" key="1">
    <source>
        <dbReference type="SAM" id="MobiDB-lite"/>
    </source>
</evidence>
<dbReference type="Proteomes" id="UP001305779">
    <property type="component" value="Unassembled WGS sequence"/>
</dbReference>
<feature type="compositionally biased region" description="Acidic residues" evidence="1">
    <location>
        <begin position="97"/>
        <end position="112"/>
    </location>
</feature>
<proteinExistence type="predicted"/>
<comment type="caution">
    <text evidence="2">The sequence shown here is derived from an EMBL/GenBank/DDBJ whole genome shotgun (WGS) entry which is preliminary data.</text>
</comment>
<evidence type="ECO:0000313" key="3">
    <source>
        <dbReference type="Proteomes" id="UP001305779"/>
    </source>
</evidence>
<gene>
    <name evidence="2" type="ORF">PRZ48_007829</name>
</gene>
<evidence type="ECO:0000313" key="2">
    <source>
        <dbReference type="EMBL" id="KAK4502018.1"/>
    </source>
</evidence>
<accession>A0ABR0ELK9</accession>
<protein>
    <submittedName>
        <fullName evidence="2">Uncharacterized protein</fullName>
    </submittedName>
</protein>
<sequence>MSGTVPEHSRRKCKLVPSIKNGFRCLGSCFSRGRTGPRDNEPAPPPRVSQPPTRSDRHLQTPAQLGYGPIDPASKSSVTGDTRATPRHPARQRLPDPEGDNYDAEAQAEELESMPPYREETLELLSVLDRETDRVNREWARRYPNGVP</sequence>
<keyword evidence="3" id="KW-1185">Reference proteome</keyword>